<dbReference type="EMBL" id="CAJVPS010026158">
    <property type="protein sequence ID" value="CAG8720804.1"/>
    <property type="molecule type" value="Genomic_DNA"/>
</dbReference>
<evidence type="ECO:0000259" key="9">
    <source>
        <dbReference type="Pfam" id="PF04280"/>
    </source>
</evidence>
<dbReference type="InterPro" id="IPR007379">
    <property type="entry name" value="Tim44-like_dom"/>
</dbReference>
<evidence type="ECO:0000256" key="3">
    <source>
        <dbReference type="ARBA" id="ARBA00022980"/>
    </source>
</evidence>
<evidence type="ECO:0000256" key="8">
    <source>
        <dbReference type="ARBA" id="ARBA00043031"/>
    </source>
</evidence>
<dbReference type="InterPro" id="IPR032710">
    <property type="entry name" value="NTF2-like_dom_sf"/>
</dbReference>
<keyword evidence="11" id="KW-1185">Reference proteome</keyword>
<evidence type="ECO:0000313" key="11">
    <source>
        <dbReference type="Proteomes" id="UP000789508"/>
    </source>
</evidence>
<comment type="caution">
    <text evidence="10">The sequence shown here is derived from an EMBL/GenBank/DDBJ whole genome shotgun (WGS) entry which is preliminary data.</text>
</comment>
<dbReference type="Gene3D" id="3.10.450.240">
    <property type="match status" value="1"/>
</dbReference>
<dbReference type="Pfam" id="PF04280">
    <property type="entry name" value="Tim44"/>
    <property type="match status" value="1"/>
</dbReference>
<feature type="non-terminal residue" evidence="10">
    <location>
        <position position="1"/>
    </location>
</feature>
<evidence type="ECO:0000256" key="1">
    <source>
        <dbReference type="ARBA" id="ARBA00004173"/>
    </source>
</evidence>
<dbReference type="PANTHER" id="PTHR28554:SF1">
    <property type="entry name" value="LARGE RIBOSOMAL SUBUNIT PROTEIN ML45"/>
    <property type="match status" value="1"/>
</dbReference>
<dbReference type="GO" id="GO:0005739">
    <property type="term" value="C:mitochondrion"/>
    <property type="evidence" value="ECO:0007669"/>
    <property type="project" value="UniProtKB-SubCell"/>
</dbReference>
<keyword evidence="5" id="KW-0687">Ribonucleoprotein</keyword>
<dbReference type="AlphaFoldDB" id="A0A9N9I4X9"/>
<feature type="domain" description="Tim44-like" evidence="9">
    <location>
        <begin position="52"/>
        <end position="128"/>
    </location>
</feature>
<keyword evidence="3" id="KW-0689">Ribosomal protein</keyword>
<comment type="subcellular location">
    <subcellularLocation>
        <location evidence="1">Mitochondrion</location>
    </subcellularLocation>
</comment>
<accession>A0A9N9I4X9</accession>
<keyword evidence="4" id="KW-0496">Mitochondrion</keyword>
<gene>
    <name evidence="10" type="ORF">ALEPTO_LOCUS12256</name>
</gene>
<organism evidence="10 11">
    <name type="scientific">Ambispora leptoticha</name>
    <dbReference type="NCBI Taxonomy" id="144679"/>
    <lineage>
        <taxon>Eukaryota</taxon>
        <taxon>Fungi</taxon>
        <taxon>Fungi incertae sedis</taxon>
        <taxon>Mucoromycota</taxon>
        <taxon>Glomeromycotina</taxon>
        <taxon>Glomeromycetes</taxon>
        <taxon>Archaeosporales</taxon>
        <taxon>Ambisporaceae</taxon>
        <taxon>Ambispora</taxon>
    </lineage>
</organism>
<name>A0A9N9I4X9_9GLOM</name>
<reference evidence="10" key="1">
    <citation type="submission" date="2021-06" db="EMBL/GenBank/DDBJ databases">
        <authorList>
            <person name="Kallberg Y."/>
            <person name="Tangrot J."/>
            <person name="Rosling A."/>
        </authorList>
    </citation>
    <scope>NUCLEOTIDE SEQUENCE</scope>
    <source>
        <strain evidence="10">FL130A</strain>
    </source>
</reference>
<sequence length="155" mass="18032">MTLAARKLKNLERWSPRRFRKDALDRYKEMNIHYAAQLKQRTIGNYKWVFLGLVDRPKIVNIRSVQLGAFSDLTLQQVIVRFHSEQSLSVYNEKGKLIGGGPTKCYKVLEHVVFQRCLWDKDPNWLIYGYYFLPMPQLPPLPPDYISGQGTAESG</sequence>
<evidence type="ECO:0000256" key="7">
    <source>
        <dbReference type="ARBA" id="ARBA00039448"/>
    </source>
</evidence>
<evidence type="ECO:0000256" key="4">
    <source>
        <dbReference type="ARBA" id="ARBA00023128"/>
    </source>
</evidence>
<proteinExistence type="inferred from homology"/>
<dbReference type="OrthoDB" id="19619at2759"/>
<evidence type="ECO:0000256" key="6">
    <source>
        <dbReference type="ARBA" id="ARBA00038073"/>
    </source>
</evidence>
<dbReference type="GO" id="GO:0005840">
    <property type="term" value="C:ribosome"/>
    <property type="evidence" value="ECO:0007669"/>
    <property type="project" value="UniProtKB-KW"/>
</dbReference>
<dbReference type="GO" id="GO:1990904">
    <property type="term" value="C:ribonucleoprotein complex"/>
    <property type="evidence" value="ECO:0007669"/>
    <property type="project" value="UniProtKB-KW"/>
</dbReference>
<dbReference type="InterPro" id="IPR051975">
    <property type="entry name" value="mtLSU_mL45"/>
</dbReference>
<dbReference type="Proteomes" id="UP000789508">
    <property type="component" value="Unassembled WGS sequence"/>
</dbReference>
<dbReference type="SUPFAM" id="SSF54427">
    <property type="entry name" value="NTF2-like"/>
    <property type="match status" value="1"/>
</dbReference>
<keyword evidence="2" id="KW-0809">Transit peptide</keyword>
<evidence type="ECO:0000256" key="5">
    <source>
        <dbReference type="ARBA" id="ARBA00023274"/>
    </source>
</evidence>
<comment type="similarity">
    <text evidence="6">Belongs to the mitochondrion-specific ribosomal protein mL45 family.</text>
</comment>
<evidence type="ECO:0000256" key="2">
    <source>
        <dbReference type="ARBA" id="ARBA00022946"/>
    </source>
</evidence>
<dbReference type="PANTHER" id="PTHR28554">
    <property type="entry name" value="39S RIBOSOMAL PROTEIN L45, MITOCHONDRIAL"/>
    <property type="match status" value="1"/>
</dbReference>
<evidence type="ECO:0000313" key="10">
    <source>
        <dbReference type="EMBL" id="CAG8720804.1"/>
    </source>
</evidence>
<protein>
    <recommendedName>
        <fullName evidence="7">Large ribosomal subunit protein mL45</fullName>
    </recommendedName>
    <alternativeName>
        <fullName evidence="8">39S ribosomal protein L45, mitochondrial</fullName>
    </alternativeName>
</protein>